<evidence type="ECO:0000256" key="2">
    <source>
        <dbReference type="SAM" id="Phobius"/>
    </source>
</evidence>
<feature type="transmembrane region" description="Helical" evidence="2">
    <location>
        <begin position="223"/>
        <end position="239"/>
    </location>
</feature>
<feature type="transmembrane region" description="Helical" evidence="2">
    <location>
        <begin position="276"/>
        <end position="292"/>
    </location>
</feature>
<feature type="transmembrane region" description="Helical" evidence="2">
    <location>
        <begin position="34"/>
        <end position="52"/>
    </location>
</feature>
<proteinExistence type="predicted"/>
<feature type="transmembrane region" description="Helical" evidence="2">
    <location>
        <begin position="95"/>
        <end position="115"/>
    </location>
</feature>
<evidence type="ECO:0000313" key="4">
    <source>
        <dbReference type="Proteomes" id="UP001596025"/>
    </source>
</evidence>
<dbReference type="EMBL" id="JBHSGR010000009">
    <property type="protein sequence ID" value="MFC4693753.1"/>
    <property type="molecule type" value="Genomic_DNA"/>
</dbReference>
<keyword evidence="2" id="KW-1133">Transmembrane helix</keyword>
<feature type="region of interest" description="Disordered" evidence="1">
    <location>
        <begin position="1"/>
        <end position="26"/>
    </location>
</feature>
<feature type="transmembrane region" description="Helical" evidence="2">
    <location>
        <begin position="423"/>
        <end position="442"/>
    </location>
</feature>
<feature type="transmembrane region" description="Helical" evidence="2">
    <location>
        <begin position="320"/>
        <end position="344"/>
    </location>
</feature>
<dbReference type="RefSeq" id="WP_387988473.1">
    <property type="nucleotide sequence ID" value="NZ_JBHSGR010000009.1"/>
</dbReference>
<feature type="transmembrane region" description="Helical" evidence="2">
    <location>
        <begin position="199"/>
        <end position="217"/>
    </location>
</feature>
<keyword evidence="2" id="KW-0472">Membrane</keyword>
<feature type="transmembrane region" description="Helical" evidence="2">
    <location>
        <begin position="298"/>
        <end position="313"/>
    </location>
</feature>
<organism evidence="3 4">
    <name type="scientific">Geodermatophilus arenarius</name>
    <dbReference type="NCBI Taxonomy" id="1137990"/>
    <lineage>
        <taxon>Bacteria</taxon>
        <taxon>Bacillati</taxon>
        <taxon>Actinomycetota</taxon>
        <taxon>Actinomycetes</taxon>
        <taxon>Geodermatophilales</taxon>
        <taxon>Geodermatophilaceae</taxon>
        <taxon>Geodermatophilus</taxon>
    </lineage>
</organism>
<feature type="transmembrane region" description="Helical" evidence="2">
    <location>
        <begin position="170"/>
        <end position="190"/>
    </location>
</feature>
<feature type="transmembrane region" description="Helical" evidence="2">
    <location>
        <begin position="64"/>
        <end position="88"/>
    </location>
</feature>
<feature type="transmembrane region" description="Helical" evidence="2">
    <location>
        <begin position="364"/>
        <end position="391"/>
    </location>
</feature>
<keyword evidence="2" id="KW-0812">Transmembrane</keyword>
<evidence type="ECO:0000313" key="3">
    <source>
        <dbReference type="EMBL" id="MFC4693753.1"/>
    </source>
</evidence>
<comment type="caution">
    <text evidence="3">The sequence shown here is derived from an EMBL/GenBank/DDBJ whole genome shotgun (WGS) entry which is preliminary data.</text>
</comment>
<feature type="transmembrane region" description="Helical" evidence="2">
    <location>
        <begin position="398"/>
        <end position="417"/>
    </location>
</feature>
<gene>
    <name evidence="3" type="ORF">ACFO3M_10195</name>
</gene>
<name>A0ABV9LHY4_9ACTN</name>
<evidence type="ECO:0000256" key="1">
    <source>
        <dbReference type="SAM" id="MobiDB-lite"/>
    </source>
</evidence>
<accession>A0ABV9LHY4</accession>
<sequence length="613" mass="66293">MTRAFADAGTPDALPGVPDESGPRRDRPSLLRRALAPLVVLAGLAAWAVSLTQVDTATRSDYGLLALVGPLFHVGLALVCAGFVVELFDQRRTWALVAGVVGLVAVVDATVPILYTNPEYAWTYKHLGVVEWFREGNGVTDPRDIYQQWPALFTAVAALGELTGVSTLTLATWAPFASSLLVCLPVFAIARTLSEDRRVAFLTVFLFHAGLWVGTAYLSPQAYAFHLSLGCVLVVLTWLRRTPTEWRRGPSRLRRLKAWSVRGAEPVPPVSRRSRWVALALLYGLFTAVTIAHQLSPYMLVVAFVLLTVLGTVRPRWTVLGCLLIAVAYLLPRFDFINSAYGLLDSLRFWENAGGVVTTTTGSAGQVFTSTVASALALGVWLAGAVAVLASWRRPGRVLVPAALAFAPFLILLGQSYGGEAIYRVYLFSLPFTAFLIAQAVVRIRWRRVVAPALAVVLVAVSLASIQGLHGTLAWSTFSEDEVEAMEWIYDNGEPGRTLVIAAQNAPGRLTADYNAFGVPSSGGDPDLVTFAGLGGELLDEGGLPAVEEFMATQGERPYLVVTRSMIAYAQYYGLVTDGSFQRLEEAVTGAPGWTTVYENDDALIVRFDGVQP</sequence>
<keyword evidence="4" id="KW-1185">Reference proteome</keyword>
<protein>
    <submittedName>
        <fullName evidence="3">Uncharacterized protein</fullName>
    </submittedName>
</protein>
<reference evidence="4" key="1">
    <citation type="journal article" date="2019" name="Int. J. Syst. Evol. Microbiol.">
        <title>The Global Catalogue of Microorganisms (GCM) 10K type strain sequencing project: providing services to taxonomists for standard genome sequencing and annotation.</title>
        <authorList>
            <consortium name="The Broad Institute Genomics Platform"/>
            <consortium name="The Broad Institute Genome Sequencing Center for Infectious Disease"/>
            <person name="Wu L."/>
            <person name="Ma J."/>
        </authorList>
    </citation>
    <scope>NUCLEOTIDE SEQUENCE [LARGE SCALE GENOMIC DNA]</scope>
    <source>
        <strain evidence="4">CCUG 62763</strain>
    </source>
</reference>
<feature type="transmembrane region" description="Helical" evidence="2">
    <location>
        <begin position="449"/>
        <end position="469"/>
    </location>
</feature>
<dbReference type="Proteomes" id="UP001596025">
    <property type="component" value="Unassembled WGS sequence"/>
</dbReference>